<evidence type="ECO:0000256" key="4">
    <source>
        <dbReference type="SAM" id="Phobius"/>
    </source>
</evidence>
<dbReference type="Gene3D" id="2.40.100.10">
    <property type="entry name" value="Cyclophilin-like"/>
    <property type="match status" value="1"/>
</dbReference>
<keyword evidence="4" id="KW-0812">Transmembrane</keyword>
<dbReference type="RefSeq" id="WP_030530787.1">
    <property type="nucleotide sequence ID" value="NZ_JOIJ01000002.1"/>
</dbReference>
<dbReference type="EC" id="5.2.1.8" evidence="2"/>
<gene>
    <name evidence="6" type="ORF">JD82_01574</name>
</gene>
<proteinExistence type="inferred from homology"/>
<dbReference type="PROSITE" id="PS50072">
    <property type="entry name" value="CSA_PPIASE_2"/>
    <property type="match status" value="1"/>
</dbReference>
<dbReference type="Pfam" id="PF00160">
    <property type="entry name" value="Pro_isomerase"/>
    <property type="match status" value="1"/>
</dbReference>
<evidence type="ECO:0000259" key="5">
    <source>
        <dbReference type="PROSITE" id="PS50072"/>
    </source>
</evidence>
<keyword evidence="4" id="KW-0472">Membrane</keyword>
<dbReference type="InterPro" id="IPR002130">
    <property type="entry name" value="Cyclophilin-type_PPIase_dom"/>
</dbReference>
<evidence type="ECO:0000256" key="3">
    <source>
        <dbReference type="SAM" id="MobiDB-lite"/>
    </source>
</evidence>
<comment type="caution">
    <text evidence="6">The sequence shown here is derived from an EMBL/GenBank/DDBJ whole genome shotgun (WGS) entry which is preliminary data.</text>
</comment>
<dbReference type="Proteomes" id="UP000317303">
    <property type="component" value="Unassembled WGS sequence"/>
</dbReference>
<feature type="domain" description="PPIase cyclophilin-type" evidence="5">
    <location>
        <begin position="102"/>
        <end position="254"/>
    </location>
</feature>
<dbReference type="InterPro" id="IPR044666">
    <property type="entry name" value="Cyclophilin_A-like"/>
</dbReference>
<sequence>MGTNQQRREAAKRKLERQLARRAERAKRRKIIGIGVAAGVVIIAAGLVVVLTGQDDDSEGAATAQGGRDSCQYQKGGEAAKDVDPPKDTDPPAQGTVDAHIDSSAGPIDLTLDRKQAPCTVNSFVSLAEQGYFNDTTCHRISTEGLKMLQCGDPTGTGSGGPGYTFADEVDQNTTYPRGTVAMANSGPNTNGSQFFLVFGDAQLPPQYTAFGTISEKGLQTIDDIAKAGHDGSLDPSPGGGKPNKEVRFREVSVSA</sequence>
<reference evidence="6 7" key="1">
    <citation type="submission" date="2019-07" db="EMBL/GenBank/DDBJ databases">
        <title>R&amp;d 2014.</title>
        <authorList>
            <person name="Klenk H.-P."/>
        </authorList>
    </citation>
    <scope>NUCLEOTIDE SEQUENCE [LARGE SCALE GENOMIC DNA]</scope>
    <source>
        <strain evidence="6 7">DSM 43194</strain>
    </source>
</reference>
<dbReference type="AlphaFoldDB" id="A0A660CFS1"/>
<evidence type="ECO:0000256" key="2">
    <source>
        <dbReference type="RuleBase" id="RU363019"/>
    </source>
</evidence>
<evidence type="ECO:0000313" key="6">
    <source>
        <dbReference type="EMBL" id="TWH19745.1"/>
    </source>
</evidence>
<feature type="compositionally biased region" description="Basic and acidic residues" evidence="3">
    <location>
        <begin position="243"/>
        <end position="256"/>
    </location>
</feature>
<dbReference type="PANTHER" id="PTHR45625">
    <property type="entry name" value="PEPTIDYL-PROLYL CIS-TRANS ISOMERASE-RELATED"/>
    <property type="match status" value="1"/>
</dbReference>
<accession>A0A660CFS1</accession>
<keyword evidence="4" id="KW-1133">Transmembrane helix</keyword>
<dbReference type="CDD" id="cd00317">
    <property type="entry name" value="cyclophilin"/>
    <property type="match status" value="1"/>
</dbReference>
<dbReference type="InterPro" id="IPR029000">
    <property type="entry name" value="Cyclophilin-like_dom_sf"/>
</dbReference>
<comment type="catalytic activity">
    <reaction evidence="2">
        <text>[protein]-peptidylproline (omega=180) = [protein]-peptidylproline (omega=0)</text>
        <dbReference type="Rhea" id="RHEA:16237"/>
        <dbReference type="Rhea" id="RHEA-COMP:10747"/>
        <dbReference type="Rhea" id="RHEA-COMP:10748"/>
        <dbReference type="ChEBI" id="CHEBI:83833"/>
        <dbReference type="ChEBI" id="CHEBI:83834"/>
        <dbReference type="EC" id="5.2.1.8"/>
    </reaction>
</comment>
<keyword evidence="2" id="KW-0697">Rotamase</keyword>
<dbReference type="SUPFAM" id="SSF50891">
    <property type="entry name" value="Cyclophilin-like"/>
    <property type="match status" value="1"/>
</dbReference>
<organism evidence="6 7">
    <name type="scientific">Prauserella rugosa</name>
    <dbReference type="NCBI Taxonomy" id="43354"/>
    <lineage>
        <taxon>Bacteria</taxon>
        <taxon>Bacillati</taxon>
        <taxon>Actinomycetota</taxon>
        <taxon>Actinomycetes</taxon>
        <taxon>Pseudonocardiales</taxon>
        <taxon>Pseudonocardiaceae</taxon>
        <taxon>Prauserella</taxon>
    </lineage>
</organism>
<feature type="region of interest" description="Disordered" evidence="3">
    <location>
        <begin position="227"/>
        <end position="256"/>
    </location>
</feature>
<feature type="compositionally biased region" description="Basic and acidic residues" evidence="3">
    <location>
        <begin position="78"/>
        <end position="90"/>
    </location>
</feature>
<keyword evidence="2 6" id="KW-0413">Isomerase</keyword>
<dbReference type="PANTHER" id="PTHR45625:SF3">
    <property type="entry name" value="PEPTIDYL-PROLYL CIS-TRANS ISOMERASE B-RELATED"/>
    <property type="match status" value="1"/>
</dbReference>
<name>A0A660CFS1_9PSEU</name>
<comment type="function">
    <text evidence="1 2">PPIases accelerate the folding of proteins. It catalyzes the cis-trans isomerization of proline imidic peptide bonds in oligopeptides.</text>
</comment>
<feature type="transmembrane region" description="Helical" evidence="4">
    <location>
        <begin position="31"/>
        <end position="51"/>
    </location>
</feature>
<keyword evidence="7" id="KW-1185">Reference proteome</keyword>
<dbReference type="OrthoDB" id="5507614at2"/>
<protein>
    <recommendedName>
        <fullName evidence="2">Peptidyl-prolyl cis-trans isomerase</fullName>
        <shortName evidence="2">PPIase</shortName>
        <ecNumber evidence="2">5.2.1.8</ecNumber>
    </recommendedName>
</protein>
<dbReference type="GO" id="GO:0003755">
    <property type="term" value="F:peptidyl-prolyl cis-trans isomerase activity"/>
    <property type="evidence" value="ECO:0007669"/>
    <property type="project" value="UniProtKB-UniRule"/>
</dbReference>
<feature type="region of interest" description="Disordered" evidence="3">
    <location>
        <begin position="57"/>
        <end position="104"/>
    </location>
</feature>
<dbReference type="PRINTS" id="PR00153">
    <property type="entry name" value="CSAPPISMRASE"/>
</dbReference>
<evidence type="ECO:0000313" key="7">
    <source>
        <dbReference type="Proteomes" id="UP000317303"/>
    </source>
</evidence>
<evidence type="ECO:0000256" key="1">
    <source>
        <dbReference type="ARBA" id="ARBA00002388"/>
    </source>
</evidence>
<comment type="similarity">
    <text evidence="2">Belongs to the cyclophilin-type PPIase family.</text>
</comment>
<dbReference type="EMBL" id="VLJV01000001">
    <property type="protein sequence ID" value="TWH19745.1"/>
    <property type="molecule type" value="Genomic_DNA"/>
</dbReference>